<evidence type="ECO:0000313" key="2">
    <source>
        <dbReference type="EMBL" id="CAB4780883.1"/>
    </source>
</evidence>
<organism evidence="4">
    <name type="scientific">freshwater metagenome</name>
    <dbReference type="NCBI Taxonomy" id="449393"/>
    <lineage>
        <taxon>unclassified sequences</taxon>
        <taxon>metagenomes</taxon>
        <taxon>ecological metagenomes</taxon>
    </lineage>
</organism>
<dbReference type="EMBL" id="CAEZZV010000102">
    <property type="protein sequence ID" value="CAB4780883.1"/>
    <property type="molecule type" value="Genomic_DNA"/>
</dbReference>
<name>A0A6J7W2G1_9ZZZZ</name>
<dbReference type="EMBL" id="CAEZSL010000037">
    <property type="protein sequence ID" value="CAB4537767.1"/>
    <property type="molecule type" value="Genomic_DNA"/>
</dbReference>
<evidence type="ECO:0000313" key="1">
    <source>
        <dbReference type="EMBL" id="CAB4537767.1"/>
    </source>
</evidence>
<protein>
    <submittedName>
        <fullName evidence="4">Unannotated protein</fullName>
    </submittedName>
</protein>
<proteinExistence type="predicted"/>
<sequence length="72" mass="8162">MRGIIHPFSKALYEQDGEGHIRVSFEGKWGLFNDNGSYIEGEIRECDPQLCGWVGGPQVANHRVVIDPLERH</sequence>
<dbReference type="EMBL" id="CAFBQJ010000120">
    <property type="protein sequence ID" value="CAB5049784.1"/>
    <property type="molecule type" value="Genomic_DNA"/>
</dbReference>
<gene>
    <name evidence="1" type="ORF">UFOPK1421_00468</name>
    <name evidence="2" type="ORF">UFOPK2921_00859</name>
    <name evidence="3" type="ORF">UFOPK4275_00746</name>
    <name evidence="4" type="ORF">UFOPK4422_01713</name>
</gene>
<accession>A0A6J7W2G1</accession>
<dbReference type="AlphaFoldDB" id="A0A6J7W2G1"/>
<evidence type="ECO:0000313" key="3">
    <source>
        <dbReference type="EMBL" id="CAB5049784.1"/>
    </source>
</evidence>
<reference evidence="4" key="1">
    <citation type="submission" date="2020-05" db="EMBL/GenBank/DDBJ databases">
        <authorList>
            <person name="Chiriac C."/>
            <person name="Salcher M."/>
            <person name="Ghai R."/>
            <person name="Kavagutti S V."/>
        </authorList>
    </citation>
    <scope>NUCLEOTIDE SEQUENCE</scope>
</reference>
<dbReference type="EMBL" id="CAFBRX010000259">
    <property type="protein sequence ID" value="CAB5137440.1"/>
    <property type="molecule type" value="Genomic_DNA"/>
</dbReference>
<evidence type="ECO:0000313" key="4">
    <source>
        <dbReference type="EMBL" id="CAB5137440.1"/>
    </source>
</evidence>